<dbReference type="AlphaFoldDB" id="A0A7U4E6X2"/>
<dbReference type="PANTHER" id="PTHR43140:SF1">
    <property type="entry name" value="TYPE I RESTRICTION ENZYME ECOKI SPECIFICITY SUBUNIT"/>
    <property type="match status" value="1"/>
</dbReference>
<keyword evidence="3" id="KW-0175">Coiled coil</keyword>
<reference evidence="4 5" key="2">
    <citation type="journal article" date="2012" name="Stand. Genomic Sci.">
        <title>Complete genome sequence of the aquatic bacterium Runella slithyformis type strain (LSU 4(T)).</title>
        <authorList>
            <person name="Copeland A."/>
            <person name="Zhang X."/>
            <person name="Misra M."/>
            <person name="Lapidus A."/>
            <person name="Nolan M."/>
            <person name="Lucas S."/>
            <person name="Deshpande S."/>
            <person name="Cheng J.F."/>
            <person name="Tapia R."/>
            <person name="Goodwin L.A."/>
            <person name="Pitluck S."/>
            <person name="Liolios K."/>
            <person name="Pagani I."/>
            <person name="Ivanova N."/>
            <person name="Mikhailova N."/>
            <person name="Pati A."/>
            <person name="Chen A."/>
            <person name="Palaniappan K."/>
            <person name="Land M."/>
            <person name="Hauser L."/>
            <person name="Pan C."/>
            <person name="Jeffries C.D."/>
            <person name="Detter J.C."/>
            <person name="Brambilla E.M."/>
            <person name="Rohde M."/>
            <person name="Djao O.D."/>
            <person name="Goker M."/>
            <person name="Sikorski J."/>
            <person name="Tindall B.J."/>
            <person name="Woyke T."/>
            <person name="Bristow J."/>
            <person name="Eisen J.A."/>
            <person name="Markowitz V."/>
            <person name="Hugenholtz P."/>
            <person name="Kyrpides N.C."/>
            <person name="Klenk H.P."/>
            <person name="Mavromatis K."/>
        </authorList>
    </citation>
    <scope>NUCLEOTIDE SEQUENCE [LARGE SCALE GENOMIC DNA]</scope>
    <source>
        <strain evidence="5">ATCC 29530 / DSM 19594 / LMG 11500 / NCIMB 11436 / LSU 4</strain>
    </source>
</reference>
<reference evidence="5" key="1">
    <citation type="submission" date="2011-06" db="EMBL/GenBank/DDBJ databases">
        <title>The complete genome of chromosome of Runella slithyformis DSM 19594.</title>
        <authorList>
            <consortium name="US DOE Joint Genome Institute (JGI-PGF)"/>
            <person name="Lucas S."/>
            <person name="Han J."/>
            <person name="Lapidus A."/>
            <person name="Bruce D."/>
            <person name="Goodwin L."/>
            <person name="Pitluck S."/>
            <person name="Peters L."/>
            <person name="Kyrpides N."/>
            <person name="Mavromatis K."/>
            <person name="Ivanova N."/>
            <person name="Ovchinnikova G."/>
            <person name="Zhang X."/>
            <person name="Misra M."/>
            <person name="Detter J.C."/>
            <person name="Tapia R."/>
            <person name="Han C."/>
            <person name="Land M."/>
            <person name="Hauser L."/>
            <person name="Markowitz V."/>
            <person name="Cheng J.-F."/>
            <person name="Hugenholtz P."/>
            <person name="Woyke T."/>
            <person name="Wu D."/>
            <person name="Tindall B."/>
            <person name="Faehrich R."/>
            <person name="Brambilla E."/>
            <person name="Klenk H.-P."/>
            <person name="Eisen J.A."/>
        </authorList>
    </citation>
    <scope>NUCLEOTIDE SEQUENCE [LARGE SCALE GENOMIC DNA]</scope>
    <source>
        <strain evidence="5">ATCC 29530 / DSM 19594 / LMG 11500 / NCIMB 11436 / LSU 4</strain>
    </source>
</reference>
<organism evidence="4 5">
    <name type="scientific">Runella slithyformis (strain ATCC 29530 / DSM 19594 / LMG 11500 / NCIMB 11436 / LSU 4)</name>
    <dbReference type="NCBI Taxonomy" id="761193"/>
    <lineage>
        <taxon>Bacteria</taxon>
        <taxon>Pseudomonadati</taxon>
        <taxon>Bacteroidota</taxon>
        <taxon>Cytophagia</taxon>
        <taxon>Cytophagales</taxon>
        <taxon>Spirosomataceae</taxon>
        <taxon>Runella</taxon>
    </lineage>
</organism>
<dbReference type="PANTHER" id="PTHR43140">
    <property type="entry name" value="TYPE-1 RESTRICTION ENZYME ECOKI SPECIFICITY PROTEIN"/>
    <property type="match status" value="1"/>
</dbReference>
<dbReference type="Proteomes" id="UP000000493">
    <property type="component" value="Chromosome"/>
</dbReference>
<proteinExistence type="predicted"/>
<feature type="coiled-coil region" evidence="3">
    <location>
        <begin position="27"/>
        <end position="54"/>
    </location>
</feature>
<sequence>MERRCRLTLLLTTSPSTEEQQEIVKRVDALFAQADALEAQYESLKAKIEKLPQALLAKAFRGELVPQDPTDEPASVLLQKIKAEAAKGGKKKEKNGQIELAF</sequence>
<dbReference type="RefSeq" id="WP_013929013.1">
    <property type="nucleotide sequence ID" value="NC_015703.1"/>
</dbReference>
<evidence type="ECO:0000313" key="4">
    <source>
        <dbReference type="EMBL" id="AEI49708.1"/>
    </source>
</evidence>
<dbReference type="EMBL" id="CP002859">
    <property type="protein sequence ID" value="AEI49708.1"/>
    <property type="molecule type" value="Genomic_DNA"/>
</dbReference>
<evidence type="ECO:0000313" key="5">
    <source>
        <dbReference type="Proteomes" id="UP000000493"/>
    </source>
</evidence>
<dbReference type="InterPro" id="IPR044946">
    <property type="entry name" value="Restrct_endonuc_typeI_TRD_sf"/>
</dbReference>
<keyword evidence="1" id="KW-0680">Restriction system</keyword>
<gene>
    <name evidence="4" type="ordered locus">Runsl_3340</name>
</gene>
<evidence type="ECO:0000256" key="1">
    <source>
        <dbReference type="ARBA" id="ARBA00022747"/>
    </source>
</evidence>
<dbReference type="GO" id="GO:0009307">
    <property type="term" value="P:DNA restriction-modification system"/>
    <property type="evidence" value="ECO:0007669"/>
    <property type="project" value="UniProtKB-KW"/>
</dbReference>
<name>A0A7U4E6X2_RUNSL</name>
<dbReference type="Gene3D" id="3.90.220.20">
    <property type="entry name" value="DNA methylase specificity domains"/>
    <property type="match status" value="1"/>
</dbReference>
<keyword evidence="2" id="KW-0238">DNA-binding</keyword>
<dbReference type="InterPro" id="IPR051212">
    <property type="entry name" value="Type-I_RE_S_subunit"/>
</dbReference>
<dbReference type="GO" id="GO:0003677">
    <property type="term" value="F:DNA binding"/>
    <property type="evidence" value="ECO:0007669"/>
    <property type="project" value="UniProtKB-KW"/>
</dbReference>
<dbReference type="SUPFAM" id="SSF116734">
    <property type="entry name" value="DNA methylase specificity domain"/>
    <property type="match status" value="1"/>
</dbReference>
<evidence type="ECO:0000256" key="3">
    <source>
        <dbReference type="SAM" id="Coils"/>
    </source>
</evidence>
<dbReference type="KEGG" id="rsi:Runsl_3340"/>
<keyword evidence="5" id="KW-1185">Reference proteome</keyword>
<evidence type="ECO:0000256" key="2">
    <source>
        <dbReference type="ARBA" id="ARBA00023125"/>
    </source>
</evidence>
<accession>A0A7U4E6X2</accession>
<protein>
    <submittedName>
        <fullName evidence="4">Type I restriction-modification system, S subunit</fullName>
    </submittedName>
</protein>